<name>A0A2K5ASN7_9ARCH</name>
<dbReference type="Gene3D" id="4.10.1060.50">
    <property type="match status" value="1"/>
</dbReference>
<dbReference type="Pfam" id="PF13240">
    <property type="entry name" value="Zn_Ribbon_1"/>
    <property type="match status" value="1"/>
</dbReference>
<dbReference type="GeneID" id="41595489"/>
<dbReference type="InterPro" id="IPR038587">
    <property type="entry name" value="Ribosomal_eL40_sf"/>
</dbReference>
<organism evidence="2 3">
    <name type="scientific">Candidatus Nitrosocaldus cavascurensis</name>
    <dbReference type="NCBI Taxonomy" id="2058097"/>
    <lineage>
        <taxon>Archaea</taxon>
        <taxon>Nitrososphaerota</taxon>
        <taxon>Nitrososphaeria</taxon>
        <taxon>Candidatus Nitrosocaldales</taxon>
        <taxon>Candidatus Nitrosocaldaceae</taxon>
        <taxon>Candidatus Nitrosocaldus</taxon>
    </lineage>
</organism>
<evidence type="ECO:0000313" key="3">
    <source>
        <dbReference type="Proteomes" id="UP000236248"/>
    </source>
</evidence>
<dbReference type="KEGG" id="ncv:NCAV_1500"/>
<dbReference type="AlphaFoldDB" id="A0A2K5ASN7"/>
<keyword evidence="3" id="KW-1185">Reference proteome</keyword>
<feature type="domain" description="Zinc-ribbon" evidence="1">
    <location>
        <begin position="269"/>
        <end position="290"/>
    </location>
</feature>
<proteinExistence type="predicted"/>
<reference evidence="3" key="1">
    <citation type="submission" date="2018-01" db="EMBL/GenBank/DDBJ databases">
        <authorList>
            <person name="Kerou L M."/>
        </authorList>
    </citation>
    <scope>NUCLEOTIDE SEQUENCE [LARGE SCALE GENOMIC DNA]</scope>
    <source>
        <strain evidence="3">SCU2</strain>
    </source>
</reference>
<accession>A0A2K5ASN7</accession>
<sequence length="294" mass="32762">MGKTERFTGLNVDLERLATRVQMYLQENGFEVAYSKDPTAPPSWFFIQARKISTLRSIAGARRSTDITIKGKPDDFEVTISTGEWGKNMLSSAPLFIVPIVGITATVAKLYTAKSFESNLWKYIKDQIKFLSNSAVQVESKERLDKRVYDCDYVEGYPGWKDSVEGGRLVLERSRDGNNRVVFTSSKGDIVIPASSIEQAQIIARRKGLHEHDLMIQMVVKQNGKSIKPVFNLKDEIIAGVLAGINELVSEEKAMRSIEHASVITDVKYCIKCGAEIPKSARFCSQCGSPQEPS</sequence>
<evidence type="ECO:0000313" key="2">
    <source>
        <dbReference type="EMBL" id="SPC34666.1"/>
    </source>
</evidence>
<dbReference type="RefSeq" id="WP_103286721.1">
    <property type="nucleotide sequence ID" value="NZ_LT981265.1"/>
</dbReference>
<dbReference type="EMBL" id="LT981265">
    <property type="protein sequence ID" value="SPC34666.1"/>
    <property type="molecule type" value="Genomic_DNA"/>
</dbReference>
<dbReference type="Proteomes" id="UP000236248">
    <property type="component" value="Chromosome NCAV"/>
</dbReference>
<protein>
    <recommendedName>
        <fullName evidence="1">Zinc-ribbon domain-containing protein</fullName>
    </recommendedName>
</protein>
<dbReference type="InterPro" id="IPR026870">
    <property type="entry name" value="Zinc_ribbon_dom"/>
</dbReference>
<gene>
    <name evidence="2" type="ORF">NCAV_1500</name>
</gene>
<evidence type="ECO:0000259" key="1">
    <source>
        <dbReference type="Pfam" id="PF13240"/>
    </source>
</evidence>